<dbReference type="GO" id="GO:0016020">
    <property type="term" value="C:membrane"/>
    <property type="evidence" value="ECO:0007669"/>
    <property type="project" value="UniProtKB-SubCell"/>
</dbReference>
<reference evidence="6" key="1">
    <citation type="submission" date="2023-10" db="EMBL/GenBank/DDBJ databases">
        <title>Genome assembly of Pristionchus species.</title>
        <authorList>
            <person name="Yoshida K."/>
            <person name="Sommer R.J."/>
        </authorList>
    </citation>
    <scope>NUCLEOTIDE SEQUENCE</scope>
    <source>
        <strain evidence="6">RS5133</strain>
    </source>
</reference>
<keyword evidence="4" id="KW-0472">Membrane</keyword>
<dbReference type="Pfam" id="PF24413">
    <property type="entry name" value="W02B3_4_N"/>
    <property type="match status" value="1"/>
</dbReference>
<sequence length="327" mass="38403">RNPCFSFFESLSLQNDVEMYLIDVRAIEKLIKNCNDTLELPLSVMVDQSKTLHDVDKATYNVTYFVDKSDFVWIKSKPERVLLKQNFHRVGPLLVPMHLARFLDHFERSRLIPCLNKKMLRNKTKDQENQYPLPAHFENKMAELRDALIDMGTMPFITGGTLLGWYRECAIIPHTMDADFGVLKHEYRPRMLKQIKNLPGFDLFKRIGRDFDSLEFTLVAHGSGPIDIFIVYDQDDDHVYTTGLDKTTRLRFKWILPRAKGYCSGILGGRLFFVPCNVEDILKTEYGNDWARDHPTSKFNWWESSPNVVRNGEFTKEEMDKYYIQYY</sequence>
<keyword evidence="3" id="KW-1133">Transmembrane helix</keyword>
<protein>
    <recommendedName>
        <fullName evidence="5">W02B3.4-like N-terminal domain-containing protein</fullName>
    </recommendedName>
</protein>
<evidence type="ECO:0000256" key="2">
    <source>
        <dbReference type="ARBA" id="ARBA00022692"/>
    </source>
</evidence>
<proteinExistence type="predicted"/>
<evidence type="ECO:0000313" key="6">
    <source>
        <dbReference type="EMBL" id="GMT33606.1"/>
    </source>
</evidence>
<evidence type="ECO:0000256" key="3">
    <source>
        <dbReference type="ARBA" id="ARBA00022989"/>
    </source>
</evidence>
<dbReference type="PANTHER" id="PTHR15407">
    <property type="entry name" value="FUKUTIN-RELATED"/>
    <property type="match status" value="1"/>
</dbReference>
<evidence type="ECO:0000313" key="7">
    <source>
        <dbReference type="Proteomes" id="UP001432322"/>
    </source>
</evidence>
<evidence type="ECO:0000259" key="5">
    <source>
        <dbReference type="Pfam" id="PF24413"/>
    </source>
</evidence>
<feature type="domain" description="W02B3.4-like N-terminal" evidence="5">
    <location>
        <begin position="4"/>
        <end position="112"/>
    </location>
</feature>
<dbReference type="EMBL" id="BTSY01000006">
    <property type="protein sequence ID" value="GMT33606.1"/>
    <property type="molecule type" value="Genomic_DNA"/>
</dbReference>
<comment type="caution">
    <text evidence="6">The sequence shown here is derived from an EMBL/GenBank/DDBJ whole genome shotgun (WGS) entry which is preliminary data.</text>
</comment>
<dbReference type="InterPro" id="IPR057641">
    <property type="entry name" value="W02B3_4_N"/>
</dbReference>
<dbReference type="InterPro" id="IPR009644">
    <property type="entry name" value="FKTN/MNN4/W02B3.4-1"/>
</dbReference>
<accession>A0AAV5WRG4</accession>
<keyword evidence="7" id="KW-1185">Reference proteome</keyword>
<evidence type="ECO:0000256" key="4">
    <source>
        <dbReference type="ARBA" id="ARBA00023136"/>
    </source>
</evidence>
<feature type="non-terminal residue" evidence="6">
    <location>
        <position position="1"/>
    </location>
</feature>
<evidence type="ECO:0000256" key="1">
    <source>
        <dbReference type="ARBA" id="ARBA00004167"/>
    </source>
</evidence>
<dbReference type="Proteomes" id="UP001432322">
    <property type="component" value="Unassembled WGS sequence"/>
</dbReference>
<name>A0AAV5WRG4_9BILA</name>
<dbReference type="PANTHER" id="PTHR15407:SF28">
    <property type="entry name" value="RIBITOL-5-PHOSPHATE TRANSFERASE FKTN"/>
    <property type="match status" value="1"/>
</dbReference>
<keyword evidence="2" id="KW-0812">Transmembrane</keyword>
<dbReference type="AlphaFoldDB" id="A0AAV5WRG4"/>
<comment type="subcellular location">
    <subcellularLocation>
        <location evidence="1">Membrane</location>
        <topology evidence="1">Single-pass membrane protein</topology>
    </subcellularLocation>
</comment>
<organism evidence="6 7">
    <name type="scientific">Pristionchus fissidentatus</name>
    <dbReference type="NCBI Taxonomy" id="1538716"/>
    <lineage>
        <taxon>Eukaryota</taxon>
        <taxon>Metazoa</taxon>
        <taxon>Ecdysozoa</taxon>
        <taxon>Nematoda</taxon>
        <taxon>Chromadorea</taxon>
        <taxon>Rhabditida</taxon>
        <taxon>Rhabditina</taxon>
        <taxon>Diplogasteromorpha</taxon>
        <taxon>Diplogasteroidea</taxon>
        <taxon>Neodiplogasteridae</taxon>
        <taxon>Pristionchus</taxon>
    </lineage>
</organism>
<gene>
    <name evidence="6" type="ORF">PFISCL1PPCAC_24903</name>
</gene>